<dbReference type="GO" id="GO:0007095">
    <property type="term" value="P:mitotic G2 DNA damage checkpoint signaling"/>
    <property type="evidence" value="ECO:0000318"/>
    <property type="project" value="GO_Central"/>
</dbReference>
<dbReference type="InterPro" id="IPR036420">
    <property type="entry name" value="BRCT_dom_sf"/>
</dbReference>
<dbReference type="AlphaFoldDB" id="B9SIQ5"/>
<keyword evidence="7" id="KW-0131">Cell cycle</keyword>
<evidence type="ECO:0000256" key="4">
    <source>
        <dbReference type="ARBA" id="ARBA00022763"/>
    </source>
</evidence>
<dbReference type="SUPFAM" id="SSF49879">
    <property type="entry name" value="SMAD/FHA domain"/>
    <property type="match status" value="1"/>
</dbReference>
<dbReference type="PANTHER" id="PTHR12162:SF0">
    <property type="entry name" value="NIBRIN"/>
    <property type="match status" value="1"/>
</dbReference>
<protein>
    <submittedName>
        <fullName evidence="11">Nibrin, putative</fullName>
    </submittedName>
</protein>
<keyword evidence="6" id="KW-0539">Nucleus</keyword>
<dbReference type="Pfam" id="PF00498">
    <property type="entry name" value="FHA"/>
    <property type="match status" value="1"/>
</dbReference>
<dbReference type="GO" id="GO:0030870">
    <property type="term" value="C:Mre11 complex"/>
    <property type="evidence" value="ECO:0000318"/>
    <property type="project" value="GO_Central"/>
</dbReference>
<dbReference type="FunFam" id="2.60.200.20:FF:000017">
    <property type="entry name" value="Nibrin"/>
    <property type="match status" value="1"/>
</dbReference>
<evidence type="ECO:0000256" key="7">
    <source>
        <dbReference type="ARBA" id="ARBA00023306"/>
    </source>
</evidence>
<dbReference type="SUPFAM" id="SSF52113">
    <property type="entry name" value="BRCT domain"/>
    <property type="match status" value="1"/>
</dbReference>
<evidence type="ECO:0000256" key="8">
    <source>
        <dbReference type="ARBA" id="ARBA00044757"/>
    </source>
</evidence>
<dbReference type="GO" id="GO:0003684">
    <property type="term" value="F:damaged DNA binding"/>
    <property type="evidence" value="ECO:0000318"/>
    <property type="project" value="GO_Central"/>
</dbReference>
<evidence type="ECO:0000313" key="11">
    <source>
        <dbReference type="EMBL" id="EEF36478.1"/>
    </source>
</evidence>
<keyword evidence="12" id="KW-1185">Reference proteome</keyword>
<keyword evidence="3" id="KW-0158">Chromosome</keyword>
<reference evidence="12" key="1">
    <citation type="journal article" date="2010" name="Nat. Biotechnol.">
        <title>Draft genome sequence of the oilseed species Ricinus communis.</title>
        <authorList>
            <person name="Chan A.P."/>
            <person name="Crabtree J."/>
            <person name="Zhao Q."/>
            <person name="Lorenzi H."/>
            <person name="Orvis J."/>
            <person name="Puiu D."/>
            <person name="Melake-Berhan A."/>
            <person name="Jones K.M."/>
            <person name="Redman J."/>
            <person name="Chen G."/>
            <person name="Cahoon E.B."/>
            <person name="Gedil M."/>
            <person name="Stanke M."/>
            <person name="Haas B.J."/>
            <person name="Wortman J.R."/>
            <person name="Fraser-Liggett C.M."/>
            <person name="Ravel J."/>
            <person name="Rabinowicz P.D."/>
        </authorList>
    </citation>
    <scope>NUCLEOTIDE SEQUENCE [LARGE SCALE GENOMIC DNA]</scope>
    <source>
        <strain evidence="12">cv. Hale</strain>
    </source>
</reference>
<dbReference type="Gene3D" id="2.60.200.20">
    <property type="match status" value="1"/>
</dbReference>
<dbReference type="SMART" id="SM00240">
    <property type="entry name" value="FHA"/>
    <property type="match status" value="1"/>
</dbReference>
<evidence type="ECO:0000256" key="3">
    <source>
        <dbReference type="ARBA" id="ARBA00022454"/>
    </source>
</evidence>
<dbReference type="CDD" id="cd22667">
    <property type="entry name" value="FHA_NBN"/>
    <property type="match status" value="1"/>
</dbReference>
<feature type="domain" description="BRCT" evidence="10">
    <location>
        <begin position="140"/>
        <end position="190"/>
    </location>
</feature>
<dbReference type="InterPro" id="IPR040227">
    <property type="entry name" value="Nibrin-rel"/>
</dbReference>
<dbReference type="GO" id="GO:0005694">
    <property type="term" value="C:chromosome"/>
    <property type="evidence" value="ECO:0007669"/>
    <property type="project" value="UniProtKB-SubCell"/>
</dbReference>
<dbReference type="PANTHER" id="PTHR12162">
    <property type="entry name" value="NIBRIN-RELATED"/>
    <property type="match status" value="1"/>
</dbReference>
<comment type="similarity">
    <text evidence="8">Belongs to the Nibrin family.</text>
</comment>
<dbReference type="InterPro" id="IPR000253">
    <property type="entry name" value="FHA_dom"/>
</dbReference>
<accession>B9SIQ5</accession>
<dbReference type="STRING" id="3988.B9SIQ5"/>
<keyword evidence="5" id="KW-0234">DNA repair</keyword>
<feature type="domain" description="FHA" evidence="9">
    <location>
        <begin position="25"/>
        <end position="83"/>
    </location>
</feature>
<evidence type="ECO:0000256" key="2">
    <source>
        <dbReference type="ARBA" id="ARBA00004286"/>
    </source>
</evidence>
<dbReference type="EMBL" id="EQ973976">
    <property type="protein sequence ID" value="EEF36478.1"/>
    <property type="molecule type" value="Genomic_DNA"/>
</dbReference>
<dbReference type="CDD" id="cd00027">
    <property type="entry name" value="BRCT"/>
    <property type="match status" value="1"/>
</dbReference>
<dbReference type="InParanoid" id="B9SIQ5"/>
<evidence type="ECO:0000259" key="10">
    <source>
        <dbReference type="PROSITE" id="PS50172"/>
    </source>
</evidence>
<dbReference type="InterPro" id="IPR008984">
    <property type="entry name" value="SMAD_FHA_dom_sf"/>
</dbReference>
<evidence type="ECO:0000256" key="1">
    <source>
        <dbReference type="ARBA" id="ARBA00004123"/>
    </source>
</evidence>
<sequence>MVWALFPADPLSGEDKYYIFKKGTYKVGRKGCDVIINKDKGVSRIHAEIIVDEMISLNPMKSNSDRTSRVRIRDCSKYGTFINKNLDSKEKVHEFPNKETTLKDGDMVSFGTGNATYSFSFVPLIFFVCCSGSFQVNDPLQDKVSSIGACITFQLSEECTHVIMDHQMPLKKDVIEAIVAKKPMVLQSWVELVAEKGIGSEIPSWSSYVPTLTVEGVPVKVVDSVTRANCLKGYTFLLESLNMYKFGDRLQAMLEVGGANIVFIEEFYSSNEGLDYKENFRMVCVIPQGSADKFGRFSKLSSLSRVNEVDLLYAVVSGHLDLSKLILPTVVVSSSCSTDETVVADSDEEVETMSTHATANICSEAPKFVNKVETSPIQAKVETSPVDNPCTKLEDRHVVRSMGNNIGMTAKREKVDEPESANSDIIYSQNLIIRDWQLPVRISSTNERFIDFKRFKKKQTQSGNSFNNLIPFSKYSYKDSDPGNQEMLHSMKEERKRKQMEAIAEDLFNSEKGRRRGGAGSICSLLSHR</sequence>
<dbReference type="PROSITE" id="PS50172">
    <property type="entry name" value="BRCT"/>
    <property type="match status" value="1"/>
</dbReference>
<name>B9SIQ5_RICCO</name>
<organism evidence="11 12">
    <name type="scientific">Ricinus communis</name>
    <name type="common">Castor bean</name>
    <dbReference type="NCBI Taxonomy" id="3988"/>
    <lineage>
        <taxon>Eukaryota</taxon>
        <taxon>Viridiplantae</taxon>
        <taxon>Streptophyta</taxon>
        <taxon>Embryophyta</taxon>
        <taxon>Tracheophyta</taxon>
        <taxon>Spermatophyta</taxon>
        <taxon>Magnoliopsida</taxon>
        <taxon>eudicotyledons</taxon>
        <taxon>Gunneridae</taxon>
        <taxon>Pentapetalae</taxon>
        <taxon>rosids</taxon>
        <taxon>fabids</taxon>
        <taxon>Malpighiales</taxon>
        <taxon>Euphorbiaceae</taxon>
        <taxon>Acalyphoideae</taxon>
        <taxon>Acalypheae</taxon>
        <taxon>Ricinus</taxon>
    </lineage>
</organism>
<dbReference type="InterPro" id="IPR001357">
    <property type="entry name" value="BRCT_dom"/>
</dbReference>
<keyword evidence="4" id="KW-0227">DNA damage</keyword>
<gene>
    <name evidence="11" type="ORF">RCOM_0538810</name>
</gene>
<dbReference type="Pfam" id="PF00533">
    <property type="entry name" value="BRCT"/>
    <property type="match status" value="1"/>
</dbReference>
<evidence type="ECO:0000256" key="6">
    <source>
        <dbReference type="ARBA" id="ARBA00023242"/>
    </source>
</evidence>
<evidence type="ECO:0000256" key="5">
    <source>
        <dbReference type="ARBA" id="ARBA00023204"/>
    </source>
</evidence>
<evidence type="ECO:0000259" key="9">
    <source>
        <dbReference type="PROSITE" id="PS50006"/>
    </source>
</evidence>
<dbReference type="GO" id="GO:0000724">
    <property type="term" value="P:double-strand break repair via homologous recombination"/>
    <property type="evidence" value="ECO:0000318"/>
    <property type="project" value="GO_Central"/>
</dbReference>
<evidence type="ECO:0000313" key="12">
    <source>
        <dbReference type="Proteomes" id="UP000008311"/>
    </source>
</evidence>
<proteinExistence type="inferred from homology"/>
<comment type="subcellular location">
    <subcellularLocation>
        <location evidence="2">Chromosome</location>
    </subcellularLocation>
    <subcellularLocation>
        <location evidence="1">Nucleus</location>
    </subcellularLocation>
</comment>
<dbReference type="Proteomes" id="UP000008311">
    <property type="component" value="Unassembled WGS sequence"/>
</dbReference>
<dbReference type="Gene3D" id="3.40.50.10190">
    <property type="entry name" value="BRCT domain"/>
    <property type="match status" value="1"/>
</dbReference>
<dbReference type="FunCoup" id="B9SIQ5">
    <property type="interactions" value="946"/>
</dbReference>
<dbReference type="eggNOG" id="ENOG502QQ7Y">
    <property type="taxonomic scope" value="Eukaryota"/>
</dbReference>
<dbReference type="PROSITE" id="PS50006">
    <property type="entry name" value="FHA_DOMAIN"/>
    <property type="match status" value="1"/>
</dbReference>